<keyword evidence="3" id="KW-1185">Reference proteome</keyword>
<feature type="signal peptide" evidence="1">
    <location>
        <begin position="1"/>
        <end position="27"/>
    </location>
</feature>
<organism evidence="2 3">
    <name type="scientific">Reichenbachiella agariperforans</name>
    <dbReference type="NCBI Taxonomy" id="156994"/>
    <lineage>
        <taxon>Bacteria</taxon>
        <taxon>Pseudomonadati</taxon>
        <taxon>Bacteroidota</taxon>
        <taxon>Cytophagia</taxon>
        <taxon>Cytophagales</taxon>
        <taxon>Reichenbachiellaceae</taxon>
        <taxon>Reichenbachiella</taxon>
    </lineage>
</organism>
<evidence type="ECO:0000313" key="2">
    <source>
        <dbReference type="EMBL" id="SHK44644.1"/>
    </source>
</evidence>
<dbReference type="Proteomes" id="UP000184474">
    <property type="component" value="Unassembled WGS sequence"/>
</dbReference>
<proteinExistence type="predicted"/>
<gene>
    <name evidence="2" type="ORF">SAMN04488028_10536</name>
</gene>
<dbReference type="AlphaFoldDB" id="A0A1M6SIQ3"/>
<dbReference type="EMBL" id="FRAA01000005">
    <property type="protein sequence ID" value="SHK44644.1"/>
    <property type="molecule type" value="Genomic_DNA"/>
</dbReference>
<sequence>MHMKPKNLSRRVNLYIVILLFSTLVWSCTTSQTTEQTWIKKESWKNELTQCTGYRSELTNQLDSLTTHLKTLRESEVTDMMGMPDQTLLYERGQKFFEYQVNCTTDKKTNKFLRLRFNALGYVNEVLLIER</sequence>
<feature type="chain" id="PRO_5013359714" description="Lipoprotein" evidence="1">
    <location>
        <begin position="28"/>
        <end position="131"/>
    </location>
</feature>
<evidence type="ECO:0008006" key="4">
    <source>
        <dbReference type="Google" id="ProtNLM"/>
    </source>
</evidence>
<accession>A0A1M6SIQ3</accession>
<name>A0A1M6SIQ3_REIAG</name>
<keyword evidence="1" id="KW-0732">Signal</keyword>
<protein>
    <recommendedName>
        <fullName evidence="4">Lipoprotein</fullName>
    </recommendedName>
</protein>
<reference evidence="3" key="1">
    <citation type="submission" date="2016-11" db="EMBL/GenBank/DDBJ databases">
        <authorList>
            <person name="Varghese N."/>
            <person name="Submissions S."/>
        </authorList>
    </citation>
    <scope>NUCLEOTIDE SEQUENCE [LARGE SCALE GENOMIC DNA]</scope>
    <source>
        <strain evidence="3">DSM 26134</strain>
    </source>
</reference>
<evidence type="ECO:0000313" key="3">
    <source>
        <dbReference type="Proteomes" id="UP000184474"/>
    </source>
</evidence>
<evidence type="ECO:0000256" key="1">
    <source>
        <dbReference type="SAM" id="SignalP"/>
    </source>
</evidence>